<dbReference type="Gene3D" id="3.90.1150.10">
    <property type="entry name" value="Aspartate Aminotransferase, domain 1"/>
    <property type="match status" value="1"/>
</dbReference>
<dbReference type="InterPro" id="IPR015422">
    <property type="entry name" value="PyrdxlP-dep_Trfase_small"/>
</dbReference>
<dbReference type="EC" id="2.8.1.7" evidence="3"/>
<reference evidence="12 13" key="1">
    <citation type="submission" date="2019-03" db="EMBL/GenBank/DDBJ databases">
        <title>Genomic Encyclopedia of Type Strains, Phase III (KMG-III): the genomes of soil and plant-associated and newly described type strains.</title>
        <authorList>
            <person name="Whitman W."/>
        </authorList>
    </citation>
    <scope>NUCLEOTIDE SEQUENCE [LARGE SCALE GENOMIC DNA]</scope>
    <source>
        <strain evidence="12 13">CECT 8446</strain>
    </source>
</reference>
<dbReference type="PIRSF" id="PIRSF005572">
    <property type="entry name" value="NifS"/>
    <property type="match status" value="1"/>
</dbReference>
<evidence type="ECO:0000313" key="12">
    <source>
        <dbReference type="EMBL" id="TDQ19061.1"/>
    </source>
</evidence>
<evidence type="ECO:0000256" key="3">
    <source>
        <dbReference type="ARBA" id="ARBA00012239"/>
    </source>
</evidence>
<dbReference type="EMBL" id="SNYF01000005">
    <property type="protein sequence ID" value="TDQ19061.1"/>
    <property type="molecule type" value="Genomic_DNA"/>
</dbReference>
<comment type="cofactor">
    <cofactor evidence="1 10">
        <name>pyridoxal 5'-phosphate</name>
        <dbReference type="ChEBI" id="CHEBI:597326"/>
    </cofactor>
</comment>
<keyword evidence="7" id="KW-0408">Iron</keyword>
<name>A0A4R6T8M0_9BACT</name>
<keyword evidence="6" id="KW-0663">Pyridoxal phosphate</keyword>
<dbReference type="Gene3D" id="3.40.640.10">
    <property type="entry name" value="Type I PLP-dependent aspartate aminotransferase-like (Major domain)"/>
    <property type="match status" value="1"/>
</dbReference>
<keyword evidence="13" id="KW-1185">Reference proteome</keyword>
<evidence type="ECO:0000256" key="7">
    <source>
        <dbReference type="ARBA" id="ARBA00023004"/>
    </source>
</evidence>
<dbReference type="OrthoDB" id="9804366at2"/>
<protein>
    <recommendedName>
        <fullName evidence="3">cysteine desulfurase</fullName>
        <ecNumber evidence="3">2.8.1.7</ecNumber>
    </recommendedName>
</protein>
<dbReference type="PANTHER" id="PTHR11601">
    <property type="entry name" value="CYSTEINE DESULFURYLASE FAMILY MEMBER"/>
    <property type="match status" value="1"/>
</dbReference>
<evidence type="ECO:0000256" key="10">
    <source>
        <dbReference type="RuleBase" id="RU004504"/>
    </source>
</evidence>
<gene>
    <name evidence="12" type="ORF">DFQ04_0878</name>
</gene>
<dbReference type="GO" id="GO:0031071">
    <property type="term" value="F:cysteine desulfurase activity"/>
    <property type="evidence" value="ECO:0007669"/>
    <property type="project" value="UniProtKB-EC"/>
</dbReference>
<dbReference type="Pfam" id="PF00266">
    <property type="entry name" value="Aminotran_5"/>
    <property type="match status" value="1"/>
</dbReference>
<dbReference type="AlphaFoldDB" id="A0A4R6T8M0"/>
<dbReference type="PANTHER" id="PTHR11601:SF34">
    <property type="entry name" value="CYSTEINE DESULFURASE"/>
    <property type="match status" value="1"/>
</dbReference>
<dbReference type="GO" id="GO:0051536">
    <property type="term" value="F:iron-sulfur cluster binding"/>
    <property type="evidence" value="ECO:0007669"/>
    <property type="project" value="UniProtKB-KW"/>
</dbReference>
<dbReference type="Proteomes" id="UP000294535">
    <property type="component" value="Unassembled WGS sequence"/>
</dbReference>
<evidence type="ECO:0000256" key="6">
    <source>
        <dbReference type="ARBA" id="ARBA00022898"/>
    </source>
</evidence>
<comment type="caution">
    <text evidence="12">The sequence shown here is derived from an EMBL/GenBank/DDBJ whole genome shotgun (WGS) entry which is preliminary data.</text>
</comment>
<accession>A0A4R6T8M0</accession>
<dbReference type="PROSITE" id="PS00595">
    <property type="entry name" value="AA_TRANSFER_CLASS_5"/>
    <property type="match status" value="1"/>
</dbReference>
<evidence type="ECO:0000256" key="9">
    <source>
        <dbReference type="ARBA" id="ARBA00050776"/>
    </source>
</evidence>
<evidence type="ECO:0000256" key="5">
    <source>
        <dbReference type="ARBA" id="ARBA00022723"/>
    </source>
</evidence>
<sequence length="386" mass="42099">MKYPVYLDYNATTPCAPEVIEAMLPYFGTHFGNAASKSHPYGWAAENAVEEARERIAQLIGAKAKEIIFTSGATESINLGIKGIFDSYSGEKQHYITCQTEHKAVLDTFAELEKRGAEVSYLPVSSQGEIDLTLVEKSIQPHTKMICLMWANNETGIIHPIQELAEICEKRNLVFFTDGVQAAGKVPVSVKGIHLMAISAHKLYGPKGVGALYVRHNHDLPKPMAQIHGGGHEKGMRSGTLNVPGIVGFGQAAELRFAEMELEGKRLEILRNKLEAGILKIQGTALNGSQKNRLPHVSNISFAGVEGEELLKKINLKLAVSSGSACTSISPKPSHVLKAMGLDSDLGRASIRFSLGRATTESDIDFAIDWVKQVLEELRSRQKLLS</sequence>
<dbReference type="RefSeq" id="WP_133553030.1">
    <property type="nucleotide sequence ID" value="NZ_SNYF01000005.1"/>
</dbReference>
<evidence type="ECO:0000256" key="2">
    <source>
        <dbReference type="ARBA" id="ARBA00006490"/>
    </source>
</evidence>
<keyword evidence="8" id="KW-0411">Iron-sulfur</keyword>
<evidence type="ECO:0000313" key="13">
    <source>
        <dbReference type="Proteomes" id="UP000294535"/>
    </source>
</evidence>
<comment type="catalytic activity">
    <reaction evidence="9">
        <text>(sulfur carrier)-H + L-cysteine = (sulfur carrier)-SH + L-alanine</text>
        <dbReference type="Rhea" id="RHEA:43892"/>
        <dbReference type="Rhea" id="RHEA-COMP:14737"/>
        <dbReference type="Rhea" id="RHEA-COMP:14739"/>
        <dbReference type="ChEBI" id="CHEBI:29917"/>
        <dbReference type="ChEBI" id="CHEBI:35235"/>
        <dbReference type="ChEBI" id="CHEBI:57972"/>
        <dbReference type="ChEBI" id="CHEBI:64428"/>
        <dbReference type="EC" id="2.8.1.7"/>
    </reaction>
</comment>
<dbReference type="InterPro" id="IPR000192">
    <property type="entry name" value="Aminotrans_V_dom"/>
</dbReference>
<dbReference type="InterPro" id="IPR015421">
    <property type="entry name" value="PyrdxlP-dep_Trfase_major"/>
</dbReference>
<dbReference type="InterPro" id="IPR015424">
    <property type="entry name" value="PyrdxlP-dep_Trfase"/>
</dbReference>
<evidence type="ECO:0000256" key="8">
    <source>
        <dbReference type="ARBA" id="ARBA00023014"/>
    </source>
</evidence>
<proteinExistence type="inferred from homology"/>
<keyword evidence="5" id="KW-0479">Metal-binding</keyword>
<evidence type="ECO:0000256" key="1">
    <source>
        <dbReference type="ARBA" id="ARBA00001933"/>
    </source>
</evidence>
<dbReference type="SUPFAM" id="SSF53383">
    <property type="entry name" value="PLP-dependent transferases"/>
    <property type="match status" value="1"/>
</dbReference>
<dbReference type="GO" id="GO:0046872">
    <property type="term" value="F:metal ion binding"/>
    <property type="evidence" value="ECO:0007669"/>
    <property type="project" value="UniProtKB-KW"/>
</dbReference>
<dbReference type="InterPro" id="IPR016454">
    <property type="entry name" value="Cysteine_dSase"/>
</dbReference>
<dbReference type="InterPro" id="IPR020578">
    <property type="entry name" value="Aminotrans_V_PyrdxlP_BS"/>
</dbReference>
<evidence type="ECO:0000256" key="4">
    <source>
        <dbReference type="ARBA" id="ARBA00022679"/>
    </source>
</evidence>
<evidence type="ECO:0000259" key="11">
    <source>
        <dbReference type="Pfam" id="PF00266"/>
    </source>
</evidence>
<feature type="domain" description="Aminotransferase class V" evidence="11">
    <location>
        <begin position="5"/>
        <end position="365"/>
    </location>
</feature>
<keyword evidence="4" id="KW-0808">Transferase</keyword>
<comment type="similarity">
    <text evidence="2">Belongs to the class-V pyridoxal-phosphate-dependent aminotransferase family. NifS/IscS subfamily.</text>
</comment>
<organism evidence="12 13">
    <name type="scientific">Algoriphagus boseongensis</name>
    <dbReference type="NCBI Taxonomy" id="1442587"/>
    <lineage>
        <taxon>Bacteria</taxon>
        <taxon>Pseudomonadati</taxon>
        <taxon>Bacteroidota</taxon>
        <taxon>Cytophagia</taxon>
        <taxon>Cytophagales</taxon>
        <taxon>Cyclobacteriaceae</taxon>
        <taxon>Algoriphagus</taxon>
    </lineage>
</organism>